<accession>A0AAU9CTI1</accession>
<sequence>MQKHKVIVITGVTGSVKIRILRCTMGTNTVLDDEPMKRLKGQDLIDPDYDVRAVRRAMS</sequence>
<reference evidence="2" key="1">
    <citation type="journal article" date="2024" name="Int. J. Syst. Evol. Microbiol.">
        <title>Methylomarinovum tepidoasis sp. nov., a moderately thermophilic methanotroph of the family Methylothermaceae isolated from a deep-sea hydrothermal field.</title>
        <authorList>
            <person name="Hirayama H."/>
            <person name="Takaki Y."/>
            <person name="Abe M."/>
            <person name="Miyazaki M."/>
            <person name="Uematsu K."/>
            <person name="Matsui Y."/>
            <person name="Takai K."/>
        </authorList>
    </citation>
    <scope>NUCLEOTIDE SEQUENCE [LARGE SCALE GENOMIC DNA]</scope>
    <source>
        <strain evidence="2">IN45</strain>
    </source>
</reference>
<proteinExistence type="predicted"/>
<dbReference type="RefSeq" id="WP_286292195.1">
    <property type="nucleotide sequence ID" value="NZ_AP024718.1"/>
</dbReference>
<evidence type="ECO:0000313" key="2">
    <source>
        <dbReference type="Proteomes" id="UP001321450"/>
    </source>
</evidence>
<organism evidence="1 2">
    <name type="scientific">Methylomarinovum tepidoasis</name>
    <dbReference type="NCBI Taxonomy" id="2840183"/>
    <lineage>
        <taxon>Bacteria</taxon>
        <taxon>Pseudomonadati</taxon>
        <taxon>Pseudomonadota</taxon>
        <taxon>Gammaproteobacteria</taxon>
        <taxon>Methylococcales</taxon>
        <taxon>Methylothermaceae</taxon>
        <taxon>Methylomarinovum</taxon>
    </lineage>
</organism>
<dbReference type="AlphaFoldDB" id="A0AAU9CTI1"/>
<dbReference type="Proteomes" id="UP001321450">
    <property type="component" value="Chromosome"/>
</dbReference>
<gene>
    <name evidence="1" type="ORF">MIN45_P2091</name>
</gene>
<evidence type="ECO:0000313" key="1">
    <source>
        <dbReference type="EMBL" id="BCX89718.1"/>
    </source>
</evidence>
<name>A0AAU9CTI1_9GAMM</name>
<protein>
    <submittedName>
        <fullName evidence="1">Uncharacterized protein</fullName>
    </submittedName>
</protein>
<dbReference type="KEGG" id="meiy:MIN45_P2091"/>
<keyword evidence="2" id="KW-1185">Reference proteome</keyword>
<dbReference type="EMBL" id="AP024718">
    <property type="protein sequence ID" value="BCX89718.1"/>
    <property type="molecule type" value="Genomic_DNA"/>
</dbReference>